<feature type="non-terminal residue" evidence="3">
    <location>
        <position position="92"/>
    </location>
</feature>
<dbReference type="Gene3D" id="3.40.50.150">
    <property type="entry name" value="Vaccinia Virus protein VP39"/>
    <property type="match status" value="1"/>
</dbReference>
<organism evidence="3 4">
    <name type="scientific">Pseudomonas helleri</name>
    <dbReference type="NCBI Taxonomy" id="1608996"/>
    <lineage>
        <taxon>Bacteria</taxon>
        <taxon>Pseudomonadati</taxon>
        <taxon>Pseudomonadota</taxon>
        <taxon>Gammaproteobacteria</taxon>
        <taxon>Pseudomonadales</taxon>
        <taxon>Pseudomonadaceae</taxon>
        <taxon>Pseudomonas</taxon>
    </lineage>
</organism>
<dbReference type="Proteomes" id="UP000443000">
    <property type="component" value="Unassembled WGS sequence"/>
</dbReference>
<dbReference type="InterPro" id="IPR029063">
    <property type="entry name" value="SAM-dependent_MTases_sf"/>
</dbReference>
<dbReference type="GO" id="GO:0032259">
    <property type="term" value="P:methylation"/>
    <property type="evidence" value="ECO:0007669"/>
    <property type="project" value="UniProtKB-KW"/>
</dbReference>
<dbReference type="RefSeq" id="WP_153405914.1">
    <property type="nucleotide sequence ID" value="NZ_WIVT01000172.1"/>
</dbReference>
<keyword evidence="3" id="KW-0808">Transferase</keyword>
<protein>
    <submittedName>
        <fullName evidence="3">N-6 DNA methylase</fullName>
    </submittedName>
</protein>
<evidence type="ECO:0000313" key="3">
    <source>
        <dbReference type="EMBL" id="MQU19485.1"/>
    </source>
</evidence>
<dbReference type="SUPFAM" id="SSF53335">
    <property type="entry name" value="S-adenosyl-L-methionine-dependent methyltransferases"/>
    <property type="match status" value="1"/>
</dbReference>
<evidence type="ECO:0000256" key="1">
    <source>
        <dbReference type="ARBA" id="ARBA00006594"/>
    </source>
</evidence>
<feature type="domain" description="DNA methylase adenine-specific" evidence="2">
    <location>
        <begin position="34"/>
        <end position="86"/>
    </location>
</feature>
<keyword evidence="3" id="KW-0489">Methyltransferase</keyword>
<reference evidence="3 4" key="1">
    <citation type="submission" date="2019-10" db="EMBL/GenBank/DDBJ databases">
        <title>Evaluation of single-gene subtyping targets for Pseudomonas.</title>
        <authorList>
            <person name="Reichler S.J."/>
            <person name="Orsi R.H."/>
            <person name="Wiedmann M."/>
            <person name="Martin N.H."/>
            <person name="Murphy S.I."/>
        </authorList>
    </citation>
    <scope>NUCLEOTIDE SEQUENCE [LARGE SCALE GENOMIC DNA]</scope>
    <source>
        <strain evidence="3 4">FSL R10-1594</strain>
    </source>
</reference>
<proteinExistence type="inferred from homology"/>
<feature type="non-terminal residue" evidence="3">
    <location>
        <position position="1"/>
    </location>
</feature>
<accession>A0A7X1XTW3</accession>
<dbReference type="InterPro" id="IPR003356">
    <property type="entry name" value="DNA_methylase_A-5"/>
</dbReference>
<evidence type="ECO:0000313" key="4">
    <source>
        <dbReference type="Proteomes" id="UP000443000"/>
    </source>
</evidence>
<comment type="caution">
    <text evidence="3">The sequence shown here is derived from an EMBL/GenBank/DDBJ whole genome shotgun (WGS) entry which is preliminary data.</text>
</comment>
<dbReference type="AlphaFoldDB" id="A0A7X1XTW3"/>
<dbReference type="Pfam" id="PF02384">
    <property type="entry name" value="N6_Mtase"/>
    <property type="match status" value="1"/>
</dbReference>
<name>A0A7X1XTW3_9PSED</name>
<dbReference type="GO" id="GO:0003677">
    <property type="term" value="F:DNA binding"/>
    <property type="evidence" value="ECO:0007669"/>
    <property type="project" value="InterPro"/>
</dbReference>
<dbReference type="GO" id="GO:0008170">
    <property type="term" value="F:N-methyltransferase activity"/>
    <property type="evidence" value="ECO:0007669"/>
    <property type="project" value="InterPro"/>
</dbReference>
<comment type="similarity">
    <text evidence="1">Belongs to the N(4)/N(6)-methyltransferase family.</text>
</comment>
<dbReference type="PRINTS" id="PR00507">
    <property type="entry name" value="N12N6MTFRASE"/>
</dbReference>
<sequence>AASLADTIGRTAAKFDAETAAYQIGLTYTGMLPTEHRGEFGIYYTPPSLTARLIDQATAANVDWAKCRVLDPACGGGAFLAPIAQRILDELT</sequence>
<gene>
    <name evidence="3" type="ORF">GHN41_24080</name>
</gene>
<evidence type="ECO:0000259" key="2">
    <source>
        <dbReference type="Pfam" id="PF02384"/>
    </source>
</evidence>
<dbReference type="OrthoDB" id="9784823at2"/>
<dbReference type="EMBL" id="WIVT01000172">
    <property type="protein sequence ID" value="MQU19485.1"/>
    <property type="molecule type" value="Genomic_DNA"/>
</dbReference>